<dbReference type="InterPro" id="IPR011332">
    <property type="entry name" value="Ribosomal_zn-bd"/>
</dbReference>
<evidence type="ECO:0000256" key="1">
    <source>
        <dbReference type="ARBA" id="ARBA00009364"/>
    </source>
</evidence>
<dbReference type="SUPFAM" id="SSF57829">
    <property type="entry name" value="Zn-binding ribosomal proteins"/>
    <property type="match status" value="1"/>
</dbReference>
<dbReference type="HOGENOM" id="CLU_114645_3_1_1"/>
<comment type="similarity">
    <text evidence="1">Belongs to the eukaryotic ribosomal protein eL42 family.</text>
</comment>
<sequence length="70" mass="8404">MVNVPKNRKTYCRKCGSHQSCKVSQYKKSKESPFAQGRRRYDMKQIWVWWINKANFQKESKDNKKSGFKA</sequence>
<dbReference type="InterPro" id="IPR053708">
    <property type="entry name" value="Ribosomal_LSU_eL42"/>
</dbReference>
<reference evidence="4 5" key="1">
    <citation type="journal article" date="2006" name="Nature">
        <title>Global trends of whole-genome duplications revealed by the ciliate Paramecium tetraurelia.</title>
        <authorList>
            <consortium name="Genoscope"/>
            <person name="Aury J.-M."/>
            <person name="Jaillon O."/>
            <person name="Duret L."/>
            <person name="Noel B."/>
            <person name="Jubin C."/>
            <person name="Porcel B.M."/>
            <person name="Segurens B."/>
            <person name="Daubin V."/>
            <person name="Anthouard V."/>
            <person name="Aiach N."/>
            <person name="Arnaiz O."/>
            <person name="Billaut A."/>
            <person name="Beisson J."/>
            <person name="Blanc I."/>
            <person name="Bouhouche K."/>
            <person name="Camara F."/>
            <person name="Duharcourt S."/>
            <person name="Guigo R."/>
            <person name="Gogendeau D."/>
            <person name="Katinka M."/>
            <person name="Keller A.-M."/>
            <person name="Kissmehl R."/>
            <person name="Klotz C."/>
            <person name="Koll F."/>
            <person name="Le Moue A."/>
            <person name="Lepere C."/>
            <person name="Malinsky S."/>
            <person name="Nowacki M."/>
            <person name="Nowak J.K."/>
            <person name="Plattner H."/>
            <person name="Poulain J."/>
            <person name="Ruiz F."/>
            <person name="Serrano V."/>
            <person name="Zagulski M."/>
            <person name="Dessen P."/>
            <person name="Betermier M."/>
            <person name="Weissenbach J."/>
            <person name="Scarpelli C."/>
            <person name="Schachter V."/>
            <person name="Sperling L."/>
            <person name="Meyer E."/>
            <person name="Cohen J."/>
            <person name="Wincker P."/>
        </authorList>
    </citation>
    <scope>NUCLEOTIDE SEQUENCE [LARGE SCALE GENOMIC DNA]</scope>
    <source>
        <strain evidence="4 5">Stock d4-2</strain>
    </source>
</reference>
<dbReference type="EMBL" id="CT868085">
    <property type="protein sequence ID" value="CAK70610.1"/>
    <property type="molecule type" value="Genomic_DNA"/>
</dbReference>
<evidence type="ECO:0000313" key="4">
    <source>
        <dbReference type="EMBL" id="CAK70610.1"/>
    </source>
</evidence>
<evidence type="ECO:0000313" key="5">
    <source>
        <dbReference type="Proteomes" id="UP000000600"/>
    </source>
</evidence>
<dbReference type="OrthoDB" id="303731at2759"/>
<dbReference type="AlphaFoldDB" id="A0CIJ3"/>
<proteinExistence type="inferred from homology"/>
<keyword evidence="2" id="KW-0689">Ribosomal protein</keyword>
<dbReference type="GO" id="GO:0022625">
    <property type="term" value="C:cytosolic large ribosomal subunit"/>
    <property type="evidence" value="ECO:0000318"/>
    <property type="project" value="GO_Central"/>
</dbReference>
<keyword evidence="3" id="KW-0687">Ribonucleoprotein</keyword>
<dbReference type="Pfam" id="PF00935">
    <property type="entry name" value="Ribosomal_L44"/>
    <property type="match status" value="1"/>
</dbReference>
<gene>
    <name evidence="4" type="ORF">GSPATT00007745001</name>
</gene>
<dbReference type="PANTHER" id="PTHR10369">
    <property type="entry name" value="60S RIBOSOMAL PROTEIN L36A/L44"/>
    <property type="match status" value="1"/>
</dbReference>
<evidence type="ECO:0000256" key="3">
    <source>
        <dbReference type="ARBA" id="ARBA00023274"/>
    </source>
</evidence>
<dbReference type="Proteomes" id="UP000000600">
    <property type="component" value="Unassembled WGS sequence"/>
</dbReference>
<dbReference type="InParanoid" id="A0CIJ3"/>
<dbReference type="GO" id="GO:0002181">
    <property type="term" value="P:cytoplasmic translation"/>
    <property type="evidence" value="ECO:0000318"/>
    <property type="project" value="GO_Central"/>
</dbReference>
<dbReference type="GO" id="GO:0003735">
    <property type="term" value="F:structural constituent of ribosome"/>
    <property type="evidence" value="ECO:0000318"/>
    <property type="project" value="GO_Central"/>
</dbReference>
<accession>A0CIJ3</accession>
<protein>
    <recommendedName>
        <fullName evidence="6">60S ribosomal protein L37</fullName>
    </recommendedName>
</protein>
<keyword evidence="5" id="KW-1185">Reference proteome</keyword>
<dbReference type="Gene3D" id="3.10.450.80">
    <property type="match status" value="1"/>
</dbReference>
<dbReference type="eggNOG" id="KOG3464">
    <property type="taxonomic scope" value="Eukaryota"/>
</dbReference>
<evidence type="ECO:0000256" key="2">
    <source>
        <dbReference type="ARBA" id="ARBA00022980"/>
    </source>
</evidence>
<dbReference type="InterPro" id="IPR000552">
    <property type="entry name" value="Ribosomal_eL44"/>
</dbReference>
<dbReference type="GeneID" id="5023792"/>
<evidence type="ECO:0008006" key="6">
    <source>
        <dbReference type="Google" id="ProtNLM"/>
    </source>
</evidence>
<dbReference type="STRING" id="5888.A0CIJ3"/>
<name>A0CIJ3_PARTE</name>
<dbReference type="KEGG" id="ptm:GSPATT00007745001"/>
<organism evidence="4 5">
    <name type="scientific">Paramecium tetraurelia</name>
    <dbReference type="NCBI Taxonomy" id="5888"/>
    <lineage>
        <taxon>Eukaryota</taxon>
        <taxon>Sar</taxon>
        <taxon>Alveolata</taxon>
        <taxon>Ciliophora</taxon>
        <taxon>Intramacronucleata</taxon>
        <taxon>Oligohymenophorea</taxon>
        <taxon>Peniculida</taxon>
        <taxon>Parameciidae</taxon>
        <taxon>Paramecium</taxon>
    </lineage>
</organism>
<dbReference type="RefSeq" id="XP_001438007.1">
    <property type="nucleotide sequence ID" value="XM_001437970.2"/>
</dbReference>